<evidence type="ECO:0000256" key="1">
    <source>
        <dbReference type="SAM" id="MobiDB-lite"/>
    </source>
</evidence>
<evidence type="ECO:0000313" key="3">
    <source>
        <dbReference type="Proteomes" id="UP001228563"/>
    </source>
</evidence>
<reference evidence="2" key="1">
    <citation type="submission" date="2022-04" db="EMBL/GenBank/DDBJ databases">
        <title>Co-occurrence of mcr-9 and blaNDM-1 in multidrug-resistant Enterobacter kobei strain isolated from an infant with urinary infection.</title>
        <authorList>
            <person name="Zeng H."/>
        </authorList>
    </citation>
    <scope>NUCLEOTIDE SEQUENCE</scope>
    <source>
        <strain evidence="2">EC1382</strain>
        <plasmid evidence="2">pEC1382-1</plasmid>
    </source>
</reference>
<name>A0AAJ6LR46_9ENTR</name>
<organism evidence="2 3">
    <name type="scientific">Enterobacter kobei</name>
    <dbReference type="NCBI Taxonomy" id="208224"/>
    <lineage>
        <taxon>Bacteria</taxon>
        <taxon>Pseudomonadati</taxon>
        <taxon>Pseudomonadota</taxon>
        <taxon>Gammaproteobacteria</taxon>
        <taxon>Enterobacterales</taxon>
        <taxon>Enterobacteriaceae</taxon>
        <taxon>Enterobacter</taxon>
        <taxon>Enterobacter cloacae complex</taxon>
    </lineage>
</organism>
<dbReference type="RefSeq" id="WP_024194857.1">
    <property type="nucleotide sequence ID" value="NZ_CP096850.1"/>
</dbReference>
<protein>
    <submittedName>
        <fullName evidence="2">Uncharacterized protein</fullName>
    </submittedName>
</protein>
<geneLocation type="plasmid" evidence="2 3">
    <name>pEC1382-1</name>
</geneLocation>
<evidence type="ECO:0000313" key="2">
    <source>
        <dbReference type="EMBL" id="WMT68701.1"/>
    </source>
</evidence>
<dbReference type="EMBL" id="CP096850">
    <property type="protein sequence ID" value="WMT68701.1"/>
    <property type="molecule type" value="Genomic_DNA"/>
</dbReference>
<proteinExistence type="predicted"/>
<dbReference type="AlphaFoldDB" id="A0AAJ6LR46"/>
<keyword evidence="2" id="KW-0614">Plasmid</keyword>
<gene>
    <name evidence="2" type="ORF">M2B19_25025</name>
</gene>
<sequence>MSNTNKYQYDKANADHHANQLNRNKGTSELIREIAKAQEILISKKKLTSINDRLLYLSNGVLW</sequence>
<accession>A0AAJ6LR46</accession>
<feature type="compositionally biased region" description="Basic and acidic residues" evidence="1">
    <location>
        <begin position="8"/>
        <end position="18"/>
    </location>
</feature>
<feature type="region of interest" description="Disordered" evidence="1">
    <location>
        <begin position="1"/>
        <end position="23"/>
    </location>
</feature>
<dbReference type="Proteomes" id="UP001228563">
    <property type="component" value="Plasmid pEC1382-1"/>
</dbReference>